<proteinExistence type="predicted"/>
<dbReference type="Proteomes" id="UP000019678">
    <property type="component" value="Unassembled WGS sequence"/>
</dbReference>
<feature type="region of interest" description="Disordered" evidence="1">
    <location>
        <begin position="1"/>
        <end position="24"/>
    </location>
</feature>
<evidence type="ECO:0000256" key="1">
    <source>
        <dbReference type="SAM" id="MobiDB-lite"/>
    </source>
</evidence>
<evidence type="ECO:0000313" key="2">
    <source>
        <dbReference type="EMBL" id="EYF08823.1"/>
    </source>
</evidence>
<dbReference type="EMBL" id="ASRX01000002">
    <property type="protein sequence ID" value="EYF08823.1"/>
    <property type="molecule type" value="Genomic_DNA"/>
</dbReference>
<evidence type="ECO:0000313" key="3">
    <source>
        <dbReference type="Proteomes" id="UP000019678"/>
    </source>
</evidence>
<organism evidence="2 3">
    <name type="scientific">Chondromyces apiculatus DSM 436</name>
    <dbReference type="NCBI Taxonomy" id="1192034"/>
    <lineage>
        <taxon>Bacteria</taxon>
        <taxon>Pseudomonadati</taxon>
        <taxon>Myxococcota</taxon>
        <taxon>Polyangia</taxon>
        <taxon>Polyangiales</taxon>
        <taxon>Polyangiaceae</taxon>
        <taxon>Chondromyces</taxon>
    </lineage>
</organism>
<keyword evidence="3" id="KW-1185">Reference proteome</keyword>
<sequence length="66" mass="6804">MPTTQRALPAADVGRGVGPAGSEVGEGEDALMTARGFWYAAPSLSWVVRPAAARGSHQPRPVVMAS</sequence>
<reference evidence="2 3" key="1">
    <citation type="submission" date="2013-05" db="EMBL/GenBank/DDBJ databases">
        <title>Genome assembly of Chondromyces apiculatus DSM 436.</title>
        <authorList>
            <person name="Sharma G."/>
            <person name="Khatri I."/>
            <person name="Kaur C."/>
            <person name="Mayilraj S."/>
            <person name="Subramanian S."/>
        </authorList>
    </citation>
    <scope>NUCLEOTIDE SEQUENCE [LARGE SCALE GENOMIC DNA]</scope>
    <source>
        <strain evidence="2 3">DSM 436</strain>
    </source>
</reference>
<gene>
    <name evidence="2" type="ORF">CAP_2684</name>
</gene>
<comment type="caution">
    <text evidence="2">The sequence shown here is derived from an EMBL/GenBank/DDBJ whole genome shotgun (WGS) entry which is preliminary data.</text>
</comment>
<accession>A0A017THR5</accession>
<protein>
    <submittedName>
        <fullName evidence="2">Uncharacterized protein</fullName>
    </submittedName>
</protein>
<name>A0A017THR5_9BACT</name>
<dbReference type="AlphaFoldDB" id="A0A017THR5"/>